<dbReference type="Proteomes" id="UP000887566">
    <property type="component" value="Unplaced"/>
</dbReference>
<dbReference type="AlphaFoldDB" id="A0A914XH13"/>
<keyword evidence="2" id="KW-1185">Reference proteome</keyword>
<evidence type="ECO:0000313" key="3">
    <source>
        <dbReference type="WBParaSite" id="PSAMB.scaffold8022size6748.g30892.t1"/>
    </source>
</evidence>
<proteinExistence type="predicted"/>
<protein>
    <submittedName>
        <fullName evidence="3">Uncharacterized protein</fullName>
    </submittedName>
</protein>
<feature type="compositionally biased region" description="Polar residues" evidence="1">
    <location>
        <begin position="92"/>
        <end position="111"/>
    </location>
</feature>
<feature type="region of interest" description="Disordered" evidence="1">
    <location>
        <begin position="81"/>
        <end position="132"/>
    </location>
</feature>
<evidence type="ECO:0000256" key="1">
    <source>
        <dbReference type="SAM" id="MobiDB-lite"/>
    </source>
</evidence>
<evidence type="ECO:0000313" key="2">
    <source>
        <dbReference type="Proteomes" id="UP000887566"/>
    </source>
</evidence>
<dbReference type="WBParaSite" id="PSAMB.scaffold8022size6748.g30892.t1">
    <property type="protein sequence ID" value="PSAMB.scaffold8022size6748.g30892.t1"/>
    <property type="gene ID" value="PSAMB.scaffold8022size6748.g30892"/>
</dbReference>
<organism evidence="2 3">
    <name type="scientific">Plectus sambesii</name>
    <dbReference type="NCBI Taxonomy" id="2011161"/>
    <lineage>
        <taxon>Eukaryota</taxon>
        <taxon>Metazoa</taxon>
        <taxon>Ecdysozoa</taxon>
        <taxon>Nematoda</taxon>
        <taxon>Chromadorea</taxon>
        <taxon>Plectida</taxon>
        <taxon>Plectina</taxon>
        <taxon>Plectoidea</taxon>
        <taxon>Plectidae</taxon>
        <taxon>Plectus</taxon>
    </lineage>
</organism>
<reference evidence="3" key="1">
    <citation type="submission" date="2022-11" db="UniProtKB">
        <authorList>
            <consortium name="WormBaseParasite"/>
        </authorList>
    </citation>
    <scope>IDENTIFICATION</scope>
</reference>
<accession>A0A914XH13</accession>
<name>A0A914XH13_9BILA</name>
<sequence length="158" mass="17133">MRRAACLSYSGPPKQAVGFIRDSNMTIVAKMAPEEIKLPRLGLDRSEKRRKKAPLHITILPKIENRRAALKEVKNDANKRKVIKLPTLPSPEANSASKASSFATDQESIGGSKSVDEAAVTPQPTRKQRVDGAVVVRLADADAPSSSSVHEKVAQLEL</sequence>